<dbReference type="SMART" id="SM00838">
    <property type="entry name" value="EFG_C"/>
    <property type="match status" value="1"/>
</dbReference>
<gene>
    <name evidence="7 10" type="primary">fusA</name>
    <name evidence="10" type="ORF">L5G33_15040</name>
</gene>
<evidence type="ECO:0000313" key="10">
    <source>
        <dbReference type="EMBL" id="MCF8589775.1"/>
    </source>
</evidence>
<dbReference type="InterPro" id="IPR000640">
    <property type="entry name" value="EFG_V-like"/>
</dbReference>
<dbReference type="NCBIfam" id="TIGR00231">
    <property type="entry name" value="small_GTP"/>
    <property type="match status" value="1"/>
</dbReference>
<organism evidence="10 11">
    <name type="scientific">Gordonia liuliyuniae</name>
    <dbReference type="NCBI Taxonomy" id="2911517"/>
    <lineage>
        <taxon>Bacteria</taxon>
        <taxon>Bacillati</taxon>
        <taxon>Actinomycetota</taxon>
        <taxon>Actinomycetes</taxon>
        <taxon>Mycobacteriales</taxon>
        <taxon>Gordoniaceae</taxon>
        <taxon>Gordonia</taxon>
    </lineage>
</organism>
<dbReference type="Proteomes" id="UP001200110">
    <property type="component" value="Unassembled WGS sequence"/>
</dbReference>
<evidence type="ECO:0000256" key="2">
    <source>
        <dbReference type="ARBA" id="ARBA00022741"/>
    </source>
</evidence>
<dbReference type="EMBL" id="JAKKOR010000011">
    <property type="protein sequence ID" value="MCF8589775.1"/>
    <property type="molecule type" value="Genomic_DNA"/>
</dbReference>
<name>A0ABS9IW39_9ACTN</name>
<keyword evidence="11" id="KW-1185">Reference proteome</keyword>
<dbReference type="InterPro" id="IPR031157">
    <property type="entry name" value="G_TR_CS"/>
</dbReference>
<dbReference type="InterPro" id="IPR047872">
    <property type="entry name" value="EFG_IV"/>
</dbReference>
<dbReference type="GO" id="GO:0003746">
    <property type="term" value="F:translation elongation factor activity"/>
    <property type="evidence" value="ECO:0007669"/>
    <property type="project" value="UniProtKB-KW"/>
</dbReference>
<dbReference type="NCBIfam" id="TIGR00484">
    <property type="entry name" value="EF-G"/>
    <property type="match status" value="1"/>
</dbReference>
<dbReference type="PANTHER" id="PTHR43261:SF1">
    <property type="entry name" value="RIBOSOME-RELEASING FACTOR 2, MITOCHONDRIAL"/>
    <property type="match status" value="1"/>
</dbReference>
<evidence type="ECO:0000259" key="9">
    <source>
        <dbReference type="PROSITE" id="PS51722"/>
    </source>
</evidence>
<dbReference type="PROSITE" id="PS51722">
    <property type="entry name" value="G_TR_2"/>
    <property type="match status" value="1"/>
</dbReference>
<dbReference type="NCBIfam" id="NF009381">
    <property type="entry name" value="PRK12740.1-5"/>
    <property type="match status" value="1"/>
</dbReference>
<evidence type="ECO:0000256" key="6">
    <source>
        <dbReference type="ARBA" id="ARBA00024731"/>
    </source>
</evidence>
<keyword evidence="2 7" id="KW-0547">Nucleotide-binding</keyword>
<dbReference type="CDD" id="cd01434">
    <property type="entry name" value="EFG_mtEFG1_IV"/>
    <property type="match status" value="1"/>
</dbReference>
<feature type="binding site" evidence="7">
    <location>
        <begin position="137"/>
        <end position="140"/>
    </location>
    <ligand>
        <name>GTP</name>
        <dbReference type="ChEBI" id="CHEBI:37565"/>
    </ligand>
</feature>
<evidence type="ECO:0000313" key="11">
    <source>
        <dbReference type="Proteomes" id="UP001200110"/>
    </source>
</evidence>
<keyword evidence="3 7" id="KW-0251">Elongation factor</keyword>
<keyword evidence="7" id="KW-0963">Cytoplasm</keyword>
<dbReference type="InterPro" id="IPR000795">
    <property type="entry name" value="T_Tr_GTP-bd_dom"/>
</dbReference>
<dbReference type="InterPro" id="IPR004540">
    <property type="entry name" value="Transl_elong_EFG/EF2"/>
</dbReference>
<dbReference type="Pfam" id="PF00679">
    <property type="entry name" value="EFG_C"/>
    <property type="match status" value="1"/>
</dbReference>
<dbReference type="RefSeq" id="WP_236999001.1">
    <property type="nucleotide sequence ID" value="NZ_JAKKOR010000011.1"/>
</dbReference>
<evidence type="ECO:0000256" key="7">
    <source>
        <dbReference type="HAMAP-Rule" id="MF_00054"/>
    </source>
</evidence>
<dbReference type="PRINTS" id="PR00315">
    <property type="entry name" value="ELONGATNFCT"/>
</dbReference>
<dbReference type="Pfam" id="PF03144">
    <property type="entry name" value="GTP_EFTU_D2"/>
    <property type="match status" value="1"/>
</dbReference>
<dbReference type="Gene3D" id="3.40.50.300">
    <property type="entry name" value="P-loop containing nucleotide triphosphate hydrolases"/>
    <property type="match status" value="1"/>
</dbReference>
<dbReference type="HAMAP" id="MF_00054_B">
    <property type="entry name" value="EF_G_EF_2_B"/>
    <property type="match status" value="1"/>
</dbReference>
<evidence type="ECO:0000256" key="8">
    <source>
        <dbReference type="NCBIfam" id="TIGR00484"/>
    </source>
</evidence>
<dbReference type="CDD" id="cd04088">
    <property type="entry name" value="EFG_mtEFG_II"/>
    <property type="match status" value="1"/>
</dbReference>
<evidence type="ECO:0000256" key="3">
    <source>
        <dbReference type="ARBA" id="ARBA00022768"/>
    </source>
</evidence>
<comment type="caution">
    <text evidence="10">The sequence shown here is derived from an EMBL/GenBank/DDBJ whole genome shotgun (WGS) entry which is preliminary data.</text>
</comment>
<comment type="subcellular location">
    <subcellularLocation>
        <location evidence="7">Cytoplasm</location>
    </subcellularLocation>
</comment>
<dbReference type="CDD" id="cd01886">
    <property type="entry name" value="EF-G"/>
    <property type="match status" value="1"/>
</dbReference>
<dbReference type="InterPro" id="IPR009022">
    <property type="entry name" value="EFG_III"/>
</dbReference>
<dbReference type="Pfam" id="PF00009">
    <property type="entry name" value="GTP_EFTU"/>
    <property type="match status" value="1"/>
</dbReference>
<dbReference type="SUPFAM" id="SSF54980">
    <property type="entry name" value="EF-G C-terminal domain-like"/>
    <property type="match status" value="2"/>
</dbReference>
<dbReference type="InterPro" id="IPR035647">
    <property type="entry name" value="EFG_III/V"/>
</dbReference>
<dbReference type="InterPro" id="IPR027417">
    <property type="entry name" value="P-loop_NTPase"/>
</dbReference>
<feature type="binding site" evidence="7">
    <location>
        <begin position="83"/>
        <end position="87"/>
    </location>
    <ligand>
        <name>GTP</name>
        <dbReference type="ChEBI" id="CHEBI:37565"/>
    </ligand>
</feature>
<dbReference type="InterPro" id="IPR005225">
    <property type="entry name" value="Small_GTP-bd"/>
</dbReference>
<sequence>MAQEVLTDLTKVRNIGIMAHIDAGKTTTTERILYYTGVNYKIGETHDGASTTDWMEQEKERGITITSAAVTCFWDNNQINVIDTPGHVDFTVEVERALRVLDGAVAVFDGKEGVEPQSEQVWRQATKYDVPRICFVNKMDKMGADFYFTVQTIIDRLGAKPLVMQLPIGAEDAFDGVVDLIEMKAITWRGTVEIGAAPTIEEIPAELADKAAEYREKLLETVAESDEALMEKYFSGEELSIDEIKGAIRKLTINSEIYPVLCGSAFKNKGVQPMLDAVIDYLPNPLDVGEIEGHVVGNEEEIISRKPSKDEPFSALAFKIAAHPFFGKLTFVRVYSGRVDPGTQVLNATKGKKERIGKLFQMHANKENPVEDAVAGHIYAMIGLKDTTTGDTLCDTSAPIVLESMSFPDPVINVSIEPKTKSDQEKLGTAIQKLAEEDPTFSVNLDDETGQTVIGGMGELHLDILVDRMKREFKVEANVGKPQVAYRETIRKAVDKHEFTHKKQTGGSGQFAKVIIKLEPLVDGEEGATYEFKNAVTGGRVPREYIPSVDAGAQDAMQYGVLAGYPLVNLKVTLLDGQYHDVDSSEMAFKIAGSQALKEAAKMAQPVILEPIMAVEVTTPEDYMGDVIGDLNSRRGQIQAMEERSGARVVKAQVPLSEMFGYIGDLRSKTQGRANYSMVFDSYAEVPANVSKEIIAKATGE</sequence>
<keyword evidence="5 7" id="KW-0342">GTP-binding</keyword>
<dbReference type="InterPro" id="IPR004161">
    <property type="entry name" value="EFTu-like_2"/>
</dbReference>
<dbReference type="Gene3D" id="3.30.230.10">
    <property type="match status" value="1"/>
</dbReference>
<dbReference type="SUPFAM" id="SSF50447">
    <property type="entry name" value="Translation proteins"/>
    <property type="match status" value="1"/>
</dbReference>
<comment type="function">
    <text evidence="6 7">Catalyzes the GTP-dependent ribosomal translocation step during translation elongation. During this step, the ribosome changes from the pre-translocational (PRE) to the post-translocational (POST) state as the newly formed A-site-bound peptidyl-tRNA and P-site-bound deacylated tRNA move to the P and E sites, respectively. Catalyzes the coordinated movement of the two tRNA molecules, the mRNA and conformational changes in the ribosome.</text>
</comment>
<dbReference type="Gene3D" id="2.40.30.10">
    <property type="entry name" value="Translation factors"/>
    <property type="match status" value="1"/>
</dbReference>
<feature type="binding site" evidence="7">
    <location>
        <begin position="19"/>
        <end position="26"/>
    </location>
    <ligand>
        <name>GTP</name>
        <dbReference type="ChEBI" id="CHEBI:37565"/>
    </ligand>
</feature>
<dbReference type="CDD" id="cd16262">
    <property type="entry name" value="EFG_III"/>
    <property type="match status" value="1"/>
</dbReference>
<dbReference type="InterPro" id="IPR014721">
    <property type="entry name" value="Ribsml_uS5_D2-typ_fold_subgr"/>
</dbReference>
<dbReference type="SMART" id="SM00889">
    <property type="entry name" value="EFG_IV"/>
    <property type="match status" value="1"/>
</dbReference>
<accession>A0ABS9IW39</accession>
<dbReference type="InterPro" id="IPR035649">
    <property type="entry name" value="EFG_V"/>
</dbReference>
<dbReference type="SUPFAM" id="SSF52540">
    <property type="entry name" value="P-loop containing nucleoside triphosphate hydrolases"/>
    <property type="match status" value="1"/>
</dbReference>
<dbReference type="Pfam" id="PF14492">
    <property type="entry name" value="EFG_III"/>
    <property type="match status" value="1"/>
</dbReference>
<protein>
    <recommendedName>
        <fullName evidence="7 8">Elongation factor G</fullName>
        <shortName evidence="7">EF-G</shortName>
    </recommendedName>
</protein>
<dbReference type="PROSITE" id="PS00301">
    <property type="entry name" value="G_TR_1"/>
    <property type="match status" value="1"/>
</dbReference>
<evidence type="ECO:0000256" key="1">
    <source>
        <dbReference type="ARBA" id="ARBA00005870"/>
    </source>
</evidence>
<dbReference type="Pfam" id="PF03764">
    <property type="entry name" value="EFG_IV"/>
    <property type="match status" value="1"/>
</dbReference>
<dbReference type="InterPro" id="IPR005517">
    <property type="entry name" value="Transl_elong_EFG/EF2_IV"/>
</dbReference>
<feature type="domain" description="Tr-type G" evidence="9">
    <location>
        <begin position="10"/>
        <end position="286"/>
    </location>
</feature>
<dbReference type="Gene3D" id="3.30.70.240">
    <property type="match status" value="1"/>
</dbReference>
<dbReference type="CDD" id="cd03713">
    <property type="entry name" value="EFG_mtEFG_C"/>
    <property type="match status" value="1"/>
</dbReference>
<dbReference type="NCBIfam" id="NF009379">
    <property type="entry name" value="PRK12740.1-3"/>
    <property type="match status" value="1"/>
</dbReference>
<dbReference type="SUPFAM" id="SSF54211">
    <property type="entry name" value="Ribosomal protein S5 domain 2-like"/>
    <property type="match status" value="1"/>
</dbReference>
<evidence type="ECO:0000256" key="4">
    <source>
        <dbReference type="ARBA" id="ARBA00022917"/>
    </source>
</evidence>
<evidence type="ECO:0000256" key="5">
    <source>
        <dbReference type="ARBA" id="ARBA00023134"/>
    </source>
</evidence>
<dbReference type="Gene3D" id="3.30.70.870">
    <property type="entry name" value="Elongation Factor G (Translational Gtpase), domain 3"/>
    <property type="match status" value="1"/>
</dbReference>
<keyword evidence="4 7" id="KW-0648">Protein biosynthesis</keyword>
<dbReference type="InterPro" id="IPR041095">
    <property type="entry name" value="EFG_II"/>
</dbReference>
<reference evidence="10 11" key="1">
    <citation type="submission" date="2022-01" db="EMBL/GenBank/DDBJ databases">
        <authorList>
            <person name="Huang Y."/>
        </authorList>
    </citation>
    <scope>NUCLEOTIDE SEQUENCE [LARGE SCALE GENOMIC DNA]</scope>
    <source>
        <strain evidence="10 11">HY366</strain>
    </source>
</reference>
<comment type="similarity">
    <text evidence="1 7">Belongs to the TRAFAC class translation factor GTPase superfamily. Classic translation factor GTPase family. EF-G/EF-2 subfamily.</text>
</comment>
<proteinExistence type="inferred from homology"/>
<dbReference type="InterPro" id="IPR020568">
    <property type="entry name" value="Ribosomal_Su5_D2-typ_SF"/>
</dbReference>
<dbReference type="PANTHER" id="PTHR43261">
    <property type="entry name" value="TRANSLATION ELONGATION FACTOR G-RELATED"/>
    <property type="match status" value="1"/>
</dbReference>
<dbReference type="InterPro" id="IPR009000">
    <property type="entry name" value="Transl_B-barrel_sf"/>
</dbReference>